<dbReference type="GO" id="GO:0005829">
    <property type="term" value="C:cytosol"/>
    <property type="evidence" value="ECO:0007669"/>
    <property type="project" value="TreeGrafter"/>
</dbReference>
<evidence type="ECO:0000256" key="1">
    <source>
        <dbReference type="ARBA" id="ARBA00001298"/>
    </source>
</evidence>
<protein>
    <recommendedName>
        <fullName evidence="4 7">dTDP-4-dehydrorhamnose 3,5-epimerase</fullName>
        <ecNumber evidence="3 7">5.1.3.13</ecNumber>
    </recommendedName>
    <alternativeName>
        <fullName evidence="7">Thymidine diphospho-4-keto-rhamnose 3,5-epimerase</fullName>
    </alternativeName>
</protein>
<dbReference type="STRING" id="880070.Cycma_1332"/>
<name>G0J0X7_CYCMS</name>
<evidence type="ECO:0000313" key="9">
    <source>
        <dbReference type="Proteomes" id="UP000001635"/>
    </source>
</evidence>
<dbReference type="Pfam" id="PF00908">
    <property type="entry name" value="dTDP_sugar_isom"/>
    <property type="match status" value="1"/>
</dbReference>
<dbReference type="EC" id="5.1.3.13" evidence="3 7"/>
<comment type="similarity">
    <text evidence="7">Belongs to the dTDP-4-dehydrorhamnose 3,5-epimerase family.</text>
</comment>
<dbReference type="InterPro" id="IPR000888">
    <property type="entry name" value="RmlC-like"/>
</dbReference>
<evidence type="ECO:0000256" key="6">
    <source>
        <dbReference type="PIRSR" id="PIRSR600888-3"/>
    </source>
</evidence>
<feature type="site" description="Participates in a stacking interaction with the thymidine ring of dTDP-4-oxo-6-deoxyglucose" evidence="6">
    <location>
        <position position="138"/>
    </location>
</feature>
<dbReference type="HOGENOM" id="CLU_090940_1_0_10"/>
<feature type="active site" description="Proton donor" evidence="5">
    <location>
        <position position="132"/>
    </location>
</feature>
<dbReference type="InterPro" id="IPR014710">
    <property type="entry name" value="RmlC-like_jellyroll"/>
</dbReference>
<dbReference type="CDD" id="cd00438">
    <property type="entry name" value="cupin_RmlC"/>
    <property type="match status" value="1"/>
</dbReference>
<comment type="function">
    <text evidence="2 7">Catalyzes the epimerization of the C3' and C5'positions of dTDP-6-deoxy-D-xylo-4-hexulose, forming dTDP-6-deoxy-L-lyxo-4-hexulose.</text>
</comment>
<dbReference type="SUPFAM" id="SSF51182">
    <property type="entry name" value="RmlC-like cupins"/>
    <property type="match status" value="1"/>
</dbReference>
<feature type="active site" description="Proton acceptor" evidence="5">
    <location>
        <position position="62"/>
    </location>
</feature>
<dbReference type="PANTHER" id="PTHR21047:SF2">
    <property type="entry name" value="THYMIDINE DIPHOSPHO-4-KETO-RHAMNOSE 3,5-EPIMERASE"/>
    <property type="match status" value="1"/>
</dbReference>
<dbReference type="AlphaFoldDB" id="G0J0X7"/>
<keyword evidence="9" id="KW-1185">Reference proteome</keyword>
<comment type="pathway">
    <text evidence="7">Carbohydrate biosynthesis; dTDP-L-rhamnose biosynthesis.</text>
</comment>
<dbReference type="KEGG" id="cmr:Cycma_1332"/>
<keyword evidence="7" id="KW-0413">Isomerase</keyword>
<dbReference type="Proteomes" id="UP000001635">
    <property type="component" value="Chromosome"/>
</dbReference>
<evidence type="ECO:0000256" key="5">
    <source>
        <dbReference type="PIRSR" id="PIRSR600888-1"/>
    </source>
</evidence>
<comment type="subunit">
    <text evidence="7">Homodimer.</text>
</comment>
<dbReference type="InterPro" id="IPR011051">
    <property type="entry name" value="RmlC_Cupin_sf"/>
</dbReference>
<dbReference type="GO" id="GO:0008830">
    <property type="term" value="F:dTDP-4-dehydrorhamnose 3,5-epimerase activity"/>
    <property type="evidence" value="ECO:0007669"/>
    <property type="project" value="UniProtKB-UniRule"/>
</dbReference>
<dbReference type="NCBIfam" id="TIGR01221">
    <property type="entry name" value="rmlC"/>
    <property type="match status" value="1"/>
</dbReference>
<gene>
    <name evidence="8" type="ordered locus">Cycma_1332</name>
</gene>
<dbReference type="OrthoDB" id="9800680at2"/>
<proteinExistence type="inferred from homology"/>
<dbReference type="EMBL" id="CP002955">
    <property type="protein sequence ID" value="AEL25103.1"/>
    <property type="molecule type" value="Genomic_DNA"/>
</dbReference>
<dbReference type="Gene3D" id="2.60.120.10">
    <property type="entry name" value="Jelly Rolls"/>
    <property type="match status" value="1"/>
</dbReference>
<dbReference type="eggNOG" id="COG1898">
    <property type="taxonomic scope" value="Bacteria"/>
</dbReference>
<sequence length="179" mass="20752">MIFTETKLKGAYIIDVNKIEDERGYFGRVFCKKEFDEIGIESNIAQTNMSFNPKKGTLRGMHYQVSPYEETKLVKCTSGAIYDCIVDLRKDSPTYMEWIGVELTQENNRMLFVPRDFAHGFITLEDNTAIQYFVSQFYAPGAEKGIKWDDPKINIKWPVDVDVISEKDNNHPYLNDQLL</sequence>
<comment type="catalytic activity">
    <reaction evidence="1 7">
        <text>dTDP-4-dehydro-6-deoxy-alpha-D-glucose = dTDP-4-dehydro-beta-L-rhamnose</text>
        <dbReference type="Rhea" id="RHEA:16969"/>
        <dbReference type="ChEBI" id="CHEBI:57649"/>
        <dbReference type="ChEBI" id="CHEBI:62830"/>
        <dbReference type="EC" id="5.1.3.13"/>
    </reaction>
</comment>
<dbReference type="GO" id="GO:0019305">
    <property type="term" value="P:dTDP-rhamnose biosynthetic process"/>
    <property type="evidence" value="ECO:0007669"/>
    <property type="project" value="UniProtKB-UniRule"/>
</dbReference>
<evidence type="ECO:0000256" key="7">
    <source>
        <dbReference type="RuleBase" id="RU364069"/>
    </source>
</evidence>
<evidence type="ECO:0000256" key="2">
    <source>
        <dbReference type="ARBA" id="ARBA00001997"/>
    </source>
</evidence>
<dbReference type="PANTHER" id="PTHR21047">
    <property type="entry name" value="DTDP-6-DEOXY-D-GLUCOSE-3,5 EPIMERASE"/>
    <property type="match status" value="1"/>
</dbReference>
<evidence type="ECO:0000256" key="4">
    <source>
        <dbReference type="ARBA" id="ARBA00019595"/>
    </source>
</evidence>
<dbReference type="RefSeq" id="WP_014019400.1">
    <property type="nucleotide sequence ID" value="NC_015914.1"/>
</dbReference>
<accession>G0J0X7</accession>
<evidence type="ECO:0000256" key="3">
    <source>
        <dbReference type="ARBA" id="ARBA00012098"/>
    </source>
</evidence>
<evidence type="ECO:0000313" key="8">
    <source>
        <dbReference type="EMBL" id="AEL25103.1"/>
    </source>
</evidence>
<reference evidence="9" key="1">
    <citation type="submission" date="2011-07" db="EMBL/GenBank/DDBJ databases">
        <title>The complete genome of Cyclobacterium marinum DSM 745.</title>
        <authorList>
            <person name="Lucas S."/>
            <person name="Han J."/>
            <person name="Lapidus A."/>
            <person name="Bruce D."/>
            <person name="Goodwin L."/>
            <person name="Pitluck S."/>
            <person name="Peters L."/>
            <person name="Kyrpides N."/>
            <person name="Mavromatis K."/>
            <person name="Ivanova N."/>
            <person name="Ovchinnikova G."/>
            <person name="Chertkov O."/>
            <person name="Detter J.C."/>
            <person name="Tapia R."/>
            <person name="Han C."/>
            <person name="Land M."/>
            <person name="Hauser L."/>
            <person name="Markowitz V."/>
            <person name="Cheng J.-F."/>
            <person name="Hugenholtz P."/>
            <person name="Woyke T."/>
            <person name="Wu D."/>
            <person name="Tindall B."/>
            <person name="Schuetze A."/>
            <person name="Brambilla E."/>
            <person name="Klenk H.-P."/>
            <person name="Eisen J.A."/>
        </authorList>
    </citation>
    <scope>NUCLEOTIDE SEQUENCE [LARGE SCALE GENOMIC DNA]</scope>
    <source>
        <strain evidence="9">ATCC 25205 / DSM 745 / LMG 13164 / NCIMB 1802</strain>
    </source>
</reference>
<dbReference type="UniPathway" id="UPA00124"/>
<dbReference type="GO" id="GO:0000271">
    <property type="term" value="P:polysaccharide biosynthetic process"/>
    <property type="evidence" value="ECO:0007669"/>
    <property type="project" value="TreeGrafter"/>
</dbReference>
<organism evidence="8 9">
    <name type="scientific">Cyclobacterium marinum (strain ATCC 25205 / DSM 745 / LMG 13164 / NCIMB 1802)</name>
    <name type="common">Flectobacillus marinus</name>
    <dbReference type="NCBI Taxonomy" id="880070"/>
    <lineage>
        <taxon>Bacteria</taxon>
        <taxon>Pseudomonadati</taxon>
        <taxon>Bacteroidota</taxon>
        <taxon>Cytophagia</taxon>
        <taxon>Cytophagales</taxon>
        <taxon>Cyclobacteriaceae</taxon>
        <taxon>Cyclobacterium</taxon>
    </lineage>
</organism>